<dbReference type="EMBL" id="JBHRWW010000001">
    <property type="protein sequence ID" value="MFC3687335.1"/>
    <property type="molecule type" value="Genomic_DNA"/>
</dbReference>
<keyword evidence="3" id="KW-0862">Zinc</keyword>
<evidence type="ECO:0000256" key="5">
    <source>
        <dbReference type="SAM" id="MobiDB-lite"/>
    </source>
</evidence>
<feature type="compositionally biased region" description="Pro residues" evidence="5">
    <location>
        <begin position="12"/>
        <end position="22"/>
    </location>
</feature>
<feature type="region of interest" description="Disordered" evidence="5">
    <location>
        <begin position="1"/>
        <end position="25"/>
    </location>
</feature>
<feature type="domain" description="Zinc finger DksA/TraR C4-type" evidence="6">
    <location>
        <begin position="78"/>
        <end position="111"/>
    </location>
</feature>
<proteinExistence type="predicted"/>
<keyword evidence="8" id="KW-1185">Reference proteome</keyword>
<feature type="compositionally biased region" description="Low complexity" evidence="5">
    <location>
        <begin position="1"/>
        <end position="11"/>
    </location>
</feature>
<keyword evidence="2" id="KW-0863">Zinc-finger</keyword>
<dbReference type="Proteomes" id="UP001595685">
    <property type="component" value="Unassembled WGS sequence"/>
</dbReference>
<sequence length="113" mass="12516">MTTTPLTHPTPLSRPTPTPPTAPDADLLRQLTDLEETRSRQLQAFPEADLDAVRSARRARAQRDLRDVRTALVRLAEGRYGICTGCDQPISAERLEARCWTTTCVDCAGRAAR</sequence>
<evidence type="ECO:0000313" key="7">
    <source>
        <dbReference type="EMBL" id="MFC3687335.1"/>
    </source>
</evidence>
<evidence type="ECO:0000256" key="3">
    <source>
        <dbReference type="ARBA" id="ARBA00022833"/>
    </source>
</evidence>
<protein>
    <submittedName>
        <fullName evidence="7">TraR/DksA family transcriptional regulator</fullName>
    </submittedName>
</protein>
<evidence type="ECO:0000259" key="6">
    <source>
        <dbReference type="Pfam" id="PF01258"/>
    </source>
</evidence>
<evidence type="ECO:0000256" key="2">
    <source>
        <dbReference type="ARBA" id="ARBA00022771"/>
    </source>
</evidence>
<evidence type="ECO:0000313" key="8">
    <source>
        <dbReference type="Proteomes" id="UP001595685"/>
    </source>
</evidence>
<dbReference type="RefSeq" id="WP_340292655.1">
    <property type="nucleotide sequence ID" value="NZ_JBBEOI010000079.1"/>
</dbReference>
<gene>
    <name evidence="7" type="ORF">ACFOLH_03160</name>
</gene>
<organism evidence="7 8">
    <name type="scientific">Aquipuribacter hungaricus</name>
    <dbReference type="NCBI Taxonomy" id="545624"/>
    <lineage>
        <taxon>Bacteria</taxon>
        <taxon>Bacillati</taxon>
        <taxon>Actinomycetota</taxon>
        <taxon>Actinomycetes</taxon>
        <taxon>Micrococcales</taxon>
        <taxon>Intrasporangiaceae</taxon>
        <taxon>Aquipuribacter</taxon>
    </lineage>
</organism>
<feature type="zinc finger region" description="dksA C4-type" evidence="4">
    <location>
        <begin position="83"/>
        <end position="107"/>
    </location>
</feature>
<accession>A0ABV7WC08</accession>
<name>A0ABV7WC08_9MICO</name>
<dbReference type="PROSITE" id="PS51128">
    <property type="entry name" value="ZF_DKSA_2"/>
    <property type="match status" value="1"/>
</dbReference>
<keyword evidence="1" id="KW-0479">Metal-binding</keyword>
<reference evidence="8" key="1">
    <citation type="journal article" date="2019" name="Int. J. Syst. Evol. Microbiol.">
        <title>The Global Catalogue of Microorganisms (GCM) 10K type strain sequencing project: providing services to taxonomists for standard genome sequencing and annotation.</title>
        <authorList>
            <consortium name="The Broad Institute Genomics Platform"/>
            <consortium name="The Broad Institute Genome Sequencing Center for Infectious Disease"/>
            <person name="Wu L."/>
            <person name="Ma J."/>
        </authorList>
    </citation>
    <scope>NUCLEOTIDE SEQUENCE [LARGE SCALE GENOMIC DNA]</scope>
    <source>
        <strain evidence="8">NCAIM B.02333</strain>
    </source>
</reference>
<evidence type="ECO:0000256" key="4">
    <source>
        <dbReference type="PROSITE-ProRule" id="PRU00510"/>
    </source>
</evidence>
<dbReference type="SUPFAM" id="SSF57716">
    <property type="entry name" value="Glucocorticoid receptor-like (DNA-binding domain)"/>
    <property type="match status" value="1"/>
</dbReference>
<dbReference type="PANTHER" id="PTHR33823:SF4">
    <property type="entry name" value="GENERAL STRESS PROTEIN 16O"/>
    <property type="match status" value="1"/>
</dbReference>
<comment type="caution">
    <text evidence="7">The sequence shown here is derived from an EMBL/GenBank/DDBJ whole genome shotgun (WGS) entry which is preliminary data.</text>
</comment>
<evidence type="ECO:0000256" key="1">
    <source>
        <dbReference type="ARBA" id="ARBA00022723"/>
    </source>
</evidence>
<dbReference type="Pfam" id="PF01258">
    <property type="entry name" value="zf-dskA_traR"/>
    <property type="match status" value="1"/>
</dbReference>
<dbReference type="Gene3D" id="1.20.120.910">
    <property type="entry name" value="DksA, coiled-coil domain"/>
    <property type="match status" value="1"/>
</dbReference>
<dbReference type="InterPro" id="IPR000962">
    <property type="entry name" value="Znf_DskA_TraR"/>
</dbReference>
<dbReference type="PANTHER" id="PTHR33823">
    <property type="entry name" value="RNA POLYMERASE-BINDING TRANSCRIPTION FACTOR DKSA-RELATED"/>
    <property type="match status" value="1"/>
</dbReference>